<proteinExistence type="predicted"/>
<organism evidence="2">
    <name type="scientific">Anguilla anguilla</name>
    <name type="common">European freshwater eel</name>
    <name type="synonym">Muraena anguilla</name>
    <dbReference type="NCBI Taxonomy" id="7936"/>
    <lineage>
        <taxon>Eukaryota</taxon>
        <taxon>Metazoa</taxon>
        <taxon>Chordata</taxon>
        <taxon>Craniata</taxon>
        <taxon>Vertebrata</taxon>
        <taxon>Euteleostomi</taxon>
        <taxon>Actinopterygii</taxon>
        <taxon>Neopterygii</taxon>
        <taxon>Teleostei</taxon>
        <taxon>Anguilliformes</taxon>
        <taxon>Anguillidae</taxon>
        <taxon>Anguilla</taxon>
    </lineage>
</organism>
<keyword evidence="1" id="KW-0812">Transmembrane</keyword>
<keyword evidence="1" id="KW-1133">Transmembrane helix</keyword>
<keyword evidence="1" id="KW-0472">Membrane</keyword>
<feature type="transmembrane region" description="Helical" evidence="1">
    <location>
        <begin position="15"/>
        <end position="40"/>
    </location>
</feature>
<dbReference type="EMBL" id="GBXM01081531">
    <property type="protein sequence ID" value="JAH27046.1"/>
    <property type="molecule type" value="Transcribed_RNA"/>
</dbReference>
<reference evidence="2" key="1">
    <citation type="submission" date="2014-11" db="EMBL/GenBank/DDBJ databases">
        <authorList>
            <person name="Amaro Gonzalez C."/>
        </authorList>
    </citation>
    <scope>NUCLEOTIDE SEQUENCE</scope>
</reference>
<protein>
    <submittedName>
        <fullName evidence="2">Uncharacterized protein</fullName>
    </submittedName>
</protein>
<dbReference type="AlphaFoldDB" id="A0A0E9RD18"/>
<accession>A0A0E9RD18</accession>
<sequence>MTNNFGFSYWAHDQYLLFCLVFFKFIILSTIMDLIGCNLLN</sequence>
<evidence type="ECO:0000313" key="2">
    <source>
        <dbReference type="EMBL" id="JAH27046.1"/>
    </source>
</evidence>
<name>A0A0E9RD18_ANGAN</name>
<reference evidence="2" key="2">
    <citation type="journal article" date="2015" name="Fish Shellfish Immunol.">
        <title>Early steps in the European eel (Anguilla anguilla)-Vibrio vulnificus interaction in the gills: Role of the RtxA13 toxin.</title>
        <authorList>
            <person name="Callol A."/>
            <person name="Pajuelo D."/>
            <person name="Ebbesson L."/>
            <person name="Teles M."/>
            <person name="MacKenzie S."/>
            <person name="Amaro C."/>
        </authorList>
    </citation>
    <scope>NUCLEOTIDE SEQUENCE</scope>
</reference>
<evidence type="ECO:0000256" key="1">
    <source>
        <dbReference type="SAM" id="Phobius"/>
    </source>
</evidence>